<sequence>MEVAASATVDEDLGVVTALAGHRQRDLCQREWRTKRDSRRPYLFADFAWRDRKGKEEAIEWKKRGIWIGGRRA</sequence>
<name>A0A4C1TB43_EUMVA</name>
<keyword evidence="2" id="KW-1185">Reference proteome</keyword>
<protein>
    <submittedName>
        <fullName evidence="1">Uncharacterized protein</fullName>
    </submittedName>
</protein>
<dbReference type="EMBL" id="BGZK01000046">
    <property type="protein sequence ID" value="GBP11364.1"/>
    <property type="molecule type" value="Genomic_DNA"/>
</dbReference>
<comment type="caution">
    <text evidence="1">The sequence shown here is derived from an EMBL/GenBank/DDBJ whole genome shotgun (WGS) entry which is preliminary data.</text>
</comment>
<organism evidence="1 2">
    <name type="scientific">Eumeta variegata</name>
    <name type="common">Bagworm moth</name>
    <name type="synonym">Eumeta japonica</name>
    <dbReference type="NCBI Taxonomy" id="151549"/>
    <lineage>
        <taxon>Eukaryota</taxon>
        <taxon>Metazoa</taxon>
        <taxon>Ecdysozoa</taxon>
        <taxon>Arthropoda</taxon>
        <taxon>Hexapoda</taxon>
        <taxon>Insecta</taxon>
        <taxon>Pterygota</taxon>
        <taxon>Neoptera</taxon>
        <taxon>Endopterygota</taxon>
        <taxon>Lepidoptera</taxon>
        <taxon>Glossata</taxon>
        <taxon>Ditrysia</taxon>
        <taxon>Tineoidea</taxon>
        <taxon>Psychidae</taxon>
        <taxon>Oiketicinae</taxon>
        <taxon>Eumeta</taxon>
    </lineage>
</organism>
<accession>A0A4C1TB43</accession>
<evidence type="ECO:0000313" key="2">
    <source>
        <dbReference type="Proteomes" id="UP000299102"/>
    </source>
</evidence>
<reference evidence="1 2" key="1">
    <citation type="journal article" date="2019" name="Commun. Biol.">
        <title>The bagworm genome reveals a unique fibroin gene that provides high tensile strength.</title>
        <authorList>
            <person name="Kono N."/>
            <person name="Nakamura H."/>
            <person name="Ohtoshi R."/>
            <person name="Tomita M."/>
            <person name="Numata K."/>
            <person name="Arakawa K."/>
        </authorList>
    </citation>
    <scope>NUCLEOTIDE SEQUENCE [LARGE SCALE GENOMIC DNA]</scope>
</reference>
<proteinExistence type="predicted"/>
<evidence type="ECO:0000313" key="1">
    <source>
        <dbReference type="EMBL" id="GBP11364.1"/>
    </source>
</evidence>
<dbReference type="Proteomes" id="UP000299102">
    <property type="component" value="Unassembled WGS sequence"/>
</dbReference>
<dbReference type="AlphaFoldDB" id="A0A4C1TB43"/>
<gene>
    <name evidence="1" type="ORF">EVAR_92884_1</name>
</gene>